<sequence length="315" mass="34647">MNAIETRIHSLKQYVPELTAQTDLEDFWDRVSREAAESVRYSIEPVASPFLQAEVYKVVLEGAANTPVHAWYMLPSVQLRHPLPCIVTFHGYSGSKGQPEDHAAWLLMGYAVLAIDVRGQGGETGNGLPQEYGMTKGWVTQGILDPESSYYRAVAIDGLRAVRCAMAMPEINSERVFVFGGSQGGGLALLVSALEPKLRAVIAHVPNMCHMDLGILQSVSSLTEAAEFVTRFPDRLDEVLRTLSYFDIMNLAHRITLPVHVTVGLKDTTCLPEAIFAAYNRIASVTKTIEVHPFMGHALPPGFHAAGHAFFSQWL</sequence>
<dbReference type="InterPro" id="IPR008391">
    <property type="entry name" value="AXE1_dom"/>
</dbReference>
<reference evidence="2 3" key="1">
    <citation type="submission" date="2022-05" db="EMBL/GenBank/DDBJ databases">
        <title>Genome Sequencing of Bee-Associated Microbes.</title>
        <authorList>
            <person name="Dunlap C."/>
        </authorList>
    </citation>
    <scope>NUCLEOTIDE SEQUENCE [LARGE SCALE GENOMIC DNA]</scope>
    <source>
        <strain evidence="2 3">NRRL B-14421</strain>
    </source>
</reference>
<dbReference type="Pfam" id="PF05448">
    <property type="entry name" value="AXE1"/>
    <property type="match status" value="1"/>
</dbReference>
<accession>A0ABT4GE83</accession>
<keyword evidence="3" id="KW-1185">Reference proteome</keyword>
<dbReference type="PANTHER" id="PTHR40111">
    <property type="entry name" value="CEPHALOSPORIN-C DEACETYLASE"/>
    <property type="match status" value="1"/>
</dbReference>
<proteinExistence type="predicted"/>
<evidence type="ECO:0000313" key="3">
    <source>
        <dbReference type="Proteomes" id="UP001527099"/>
    </source>
</evidence>
<dbReference type="InterPro" id="IPR029058">
    <property type="entry name" value="AB_hydrolase_fold"/>
</dbReference>
<gene>
    <name evidence="2" type="ORF">M5X19_16440</name>
</gene>
<dbReference type="Proteomes" id="UP001527099">
    <property type="component" value="Unassembled WGS sequence"/>
</dbReference>
<name>A0ABT4GE83_9BACL</name>
<dbReference type="InterPro" id="IPR039069">
    <property type="entry name" value="CE7"/>
</dbReference>
<comment type="caution">
    <text evidence="2">The sequence shown here is derived from an EMBL/GenBank/DDBJ whole genome shotgun (WGS) entry which is preliminary data.</text>
</comment>
<evidence type="ECO:0000259" key="1">
    <source>
        <dbReference type="Pfam" id="PF05448"/>
    </source>
</evidence>
<evidence type="ECO:0000313" key="2">
    <source>
        <dbReference type="EMBL" id="MCY9694482.1"/>
    </source>
</evidence>
<organism evidence="2 3">
    <name type="scientific">Paenibacillus alginolyticus</name>
    <dbReference type="NCBI Taxonomy" id="59839"/>
    <lineage>
        <taxon>Bacteria</taxon>
        <taxon>Bacillati</taxon>
        <taxon>Bacillota</taxon>
        <taxon>Bacilli</taxon>
        <taxon>Bacillales</taxon>
        <taxon>Paenibacillaceae</taxon>
        <taxon>Paenibacillus</taxon>
    </lineage>
</organism>
<dbReference type="RefSeq" id="WP_268616162.1">
    <property type="nucleotide sequence ID" value="NZ_JAMDMX010000048.1"/>
</dbReference>
<dbReference type="Gene3D" id="3.40.50.1820">
    <property type="entry name" value="alpha/beta hydrolase"/>
    <property type="match status" value="1"/>
</dbReference>
<feature type="domain" description="Acetyl xylan esterase" evidence="1">
    <location>
        <begin position="1"/>
        <end position="311"/>
    </location>
</feature>
<dbReference type="PANTHER" id="PTHR40111:SF1">
    <property type="entry name" value="CEPHALOSPORIN-C DEACETYLASE"/>
    <property type="match status" value="1"/>
</dbReference>
<dbReference type="SUPFAM" id="SSF53474">
    <property type="entry name" value="alpha/beta-Hydrolases"/>
    <property type="match status" value="1"/>
</dbReference>
<dbReference type="EMBL" id="JAMDMX010000048">
    <property type="protein sequence ID" value="MCY9694482.1"/>
    <property type="molecule type" value="Genomic_DNA"/>
</dbReference>
<protein>
    <submittedName>
        <fullName evidence="2">Acetylxylan esterase</fullName>
    </submittedName>
</protein>